<protein>
    <submittedName>
        <fullName evidence="1">Uncharacterized protein</fullName>
    </submittedName>
</protein>
<dbReference type="HOGENOM" id="CLU_2955967_0_0_11"/>
<name>A0A0C5XD08_NOCSI</name>
<dbReference type="EMBL" id="CP009896">
    <property type="protein sequence ID" value="AJR18699.1"/>
    <property type="molecule type" value="Genomic_DNA"/>
</dbReference>
<sequence>MLGDGRGWHRGDRTESSELIRFEQWKVDAITPEGDRRARDAVRARAHVNDFTCWLLARC</sequence>
<dbReference type="AlphaFoldDB" id="A0A0C5XD08"/>
<dbReference type="KEGG" id="psim:KR76_00143"/>
<accession>A0A0C5XD08</accession>
<evidence type="ECO:0000313" key="1">
    <source>
        <dbReference type="EMBL" id="AJR18699.1"/>
    </source>
</evidence>
<organism evidence="1 2">
    <name type="scientific">Nocardioides simplex</name>
    <name type="common">Arthrobacter simplex</name>
    <dbReference type="NCBI Taxonomy" id="2045"/>
    <lineage>
        <taxon>Bacteria</taxon>
        <taxon>Bacillati</taxon>
        <taxon>Actinomycetota</taxon>
        <taxon>Actinomycetes</taxon>
        <taxon>Propionibacteriales</taxon>
        <taxon>Nocardioidaceae</taxon>
        <taxon>Pimelobacter</taxon>
    </lineage>
</organism>
<gene>
    <name evidence="1" type="ORF">KR76_00143</name>
</gene>
<dbReference type="STRING" id="2045.KR76_00143"/>
<keyword evidence="2" id="KW-1185">Reference proteome</keyword>
<evidence type="ECO:0000313" key="2">
    <source>
        <dbReference type="Proteomes" id="UP000030300"/>
    </source>
</evidence>
<reference evidence="1 2" key="1">
    <citation type="journal article" date="2015" name="Genome Announc.">
        <title>Complete Genome Sequence of Steroid-Transforming Nocardioides simplex VKM Ac-2033D.</title>
        <authorList>
            <person name="Shtratnikova V.Y."/>
            <person name="Schelkunov M.I."/>
            <person name="Pekov Y.A."/>
            <person name="Fokina V.V."/>
            <person name="Logacheva M.D."/>
            <person name="Sokolov S.L."/>
            <person name="Bragin E.Y."/>
            <person name="Ashapkin V.V."/>
            <person name="Donova M.V."/>
        </authorList>
    </citation>
    <scope>NUCLEOTIDE SEQUENCE [LARGE SCALE GENOMIC DNA]</scope>
    <source>
        <strain evidence="1 2">VKM Ac-2033D</strain>
    </source>
</reference>
<dbReference type="Proteomes" id="UP000030300">
    <property type="component" value="Chromosome"/>
</dbReference>
<proteinExistence type="predicted"/>